<dbReference type="AlphaFoldDB" id="A0A9R1CXV7"/>
<dbReference type="PROSITE" id="PS51257">
    <property type="entry name" value="PROKAR_LIPOPROTEIN"/>
    <property type="match status" value="1"/>
</dbReference>
<dbReference type="RefSeq" id="WP_223928377.1">
    <property type="nucleotide sequence ID" value="NZ_BPTU01000001.1"/>
</dbReference>
<name>A0A9R1CXV7_9BACT</name>
<organism evidence="2 3">
    <name type="scientific">Prevotella lacticifex</name>
    <dbReference type="NCBI Taxonomy" id="2854755"/>
    <lineage>
        <taxon>Bacteria</taxon>
        <taxon>Pseudomonadati</taxon>
        <taxon>Bacteroidota</taxon>
        <taxon>Bacteroidia</taxon>
        <taxon>Bacteroidales</taxon>
        <taxon>Prevotellaceae</taxon>
        <taxon>Prevotella</taxon>
    </lineage>
</organism>
<feature type="signal peptide" evidence="1">
    <location>
        <begin position="1"/>
        <end position="21"/>
    </location>
</feature>
<proteinExistence type="predicted"/>
<evidence type="ECO:0008006" key="4">
    <source>
        <dbReference type="Google" id="ProtNLM"/>
    </source>
</evidence>
<keyword evidence="1" id="KW-0732">Signal</keyword>
<dbReference type="EMBL" id="BPUB01000003">
    <property type="protein sequence ID" value="GJG60157.1"/>
    <property type="molecule type" value="Genomic_DNA"/>
</dbReference>
<gene>
    <name evidence="2" type="ORF">PRLR5076_30080</name>
</gene>
<sequence>MKRLLFSAVLLLVTATFFSCSDDPKFNYDYFANPDNVARVANAFEGSYEGRTRVFVRGKNSAQIELPDSIWQSGWTNEAKSRPILRYSLGGKGRQNLTVEQFPISAIGYIVDDSALADALKKAPARNLVFNYNLFSSSNTNSEHHGVMDFDHDDVSLTLYYGGARHVVNILFNIPTSYEFDIDKGPYCLDHIQFWADELYVDGKLQQSFDLFTDEALFEVRIVSYNYSHDTVADGLQTKDDK</sequence>
<comment type="caution">
    <text evidence="2">The sequence shown here is derived from an EMBL/GenBank/DDBJ whole genome shotgun (WGS) entry which is preliminary data.</text>
</comment>
<dbReference type="Proteomes" id="UP000825483">
    <property type="component" value="Unassembled WGS sequence"/>
</dbReference>
<reference evidence="2" key="1">
    <citation type="journal article" date="2022" name="Int. J. Syst. Evol. Microbiol.">
        <title>Prevotella lacticifex sp. nov., isolated from the rumen of cows.</title>
        <authorList>
            <person name="Shinkai T."/>
            <person name="Ikeyama N."/>
            <person name="Kumagai M."/>
            <person name="Ohmori H."/>
            <person name="Sakamoto M."/>
            <person name="Ohkuma M."/>
            <person name="Mitsumori M."/>
        </authorList>
    </citation>
    <scope>NUCLEOTIDE SEQUENCE</scope>
    <source>
        <strain evidence="2">R5076</strain>
    </source>
</reference>
<dbReference type="GeneID" id="72467885"/>
<evidence type="ECO:0000313" key="3">
    <source>
        <dbReference type="Proteomes" id="UP000825483"/>
    </source>
</evidence>
<protein>
    <recommendedName>
        <fullName evidence="4">NigD-like protein</fullName>
    </recommendedName>
</protein>
<accession>A0A9R1CXV7</accession>
<feature type="chain" id="PRO_5040482319" description="NigD-like protein" evidence="1">
    <location>
        <begin position="22"/>
        <end position="242"/>
    </location>
</feature>
<evidence type="ECO:0000256" key="1">
    <source>
        <dbReference type="SAM" id="SignalP"/>
    </source>
</evidence>
<evidence type="ECO:0000313" key="2">
    <source>
        <dbReference type="EMBL" id="GJG60157.1"/>
    </source>
</evidence>
<keyword evidence="3" id="KW-1185">Reference proteome</keyword>